<evidence type="ECO:0000313" key="2">
    <source>
        <dbReference type="Proteomes" id="UP000186308"/>
    </source>
</evidence>
<sequence>MTNPVKPATAHDAVSDPRLTTMYSCASHHKANLDTLELALNMLGIAVDMMLAQSEAVGDQSADVPTARTTRDNIAAIRHVCGLVENRGNVVVRSGRELIRIFEANASA</sequence>
<dbReference type="AlphaFoldDB" id="A0A8G2FFT0"/>
<proteinExistence type="predicted"/>
<evidence type="ECO:0000313" key="1">
    <source>
        <dbReference type="EMBL" id="SIR55056.1"/>
    </source>
</evidence>
<gene>
    <name evidence="1" type="ORF">SAMN05421828_1524</name>
</gene>
<protein>
    <submittedName>
        <fullName evidence="1">Uncharacterized protein</fullName>
    </submittedName>
</protein>
<name>A0A8G2FFT0_ACIRU</name>
<keyword evidence="2" id="KW-1185">Reference proteome</keyword>
<dbReference type="Proteomes" id="UP000186308">
    <property type="component" value="Unassembled WGS sequence"/>
</dbReference>
<dbReference type="RefSeq" id="WP_029313791.1">
    <property type="nucleotide sequence ID" value="NZ_FTNE01000052.1"/>
</dbReference>
<accession>A0A8G2FFT0</accession>
<reference evidence="1 2" key="1">
    <citation type="submission" date="2017-01" db="EMBL/GenBank/DDBJ databases">
        <authorList>
            <person name="Varghese N."/>
            <person name="Submissions S."/>
        </authorList>
    </citation>
    <scope>NUCLEOTIDE SEQUENCE [LARGE SCALE GENOMIC DNA]</scope>
    <source>
        <strain evidence="1 2">ATCC 35905</strain>
    </source>
</reference>
<organism evidence="1 2">
    <name type="scientific">Acidiphilium rubrum</name>
    <dbReference type="NCBI Taxonomy" id="526"/>
    <lineage>
        <taxon>Bacteria</taxon>
        <taxon>Pseudomonadati</taxon>
        <taxon>Pseudomonadota</taxon>
        <taxon>Alphaproteobacteria</taxon>
        <taxon>Acetobacterales</taxon>
        <taxon>Acidocellaceae</taxon>
        <taxon>Acidiphilium</taxon>
    </lineage>
</organism>
<dbReference type="OrthoDB" id="7291111at2"/>
<dbReference type="EMBL" id="FTNE01000052">
    <property type="protein sequence ID" value="SIR55056.1"/>
    <property type="molecule type" value="Genomic_DNA"/>
</dbReference>
<comment type="caution">
    <text evidence="1">The sequence shown here is derived from an EMBL/GenBank/DDBJ whole genome shotgun (WGS) entry which is preliminary data.</text>
</comment>